<protein>
    <submittedName>
        <fullName evidence="2">Dienelactone hydrolase</fullName>
    </submittedName>
</protein>
<dbReference type="SUPFAM" id="SSF53474">
    <property type="entry name" value="alpha/beta-Hydrolases"/>
    <property type="match status" value="1"/>
</dbReference>
<dbReference type="RefSeq" id="WP_179519101.1">
    <property type="nucleotide sequence ID" value="NZ_JACCAC010000001.1"/>
</dbReference>
<dbReference type="InterPro" id="IPR002925">
    <property type="entry name" value="Dienelactn_hydro"/>
</dbReference>
<gene>
    <name evidence="2" type="ORF">BJ989_003227</name>
</gene>
<evidence type="ECO:0000313" key="3">
    <source>
        <dbReference type="Proteomes" id="UP000544110"/>
    </source>
</evidence>
<dbReference type="PANTHER" id="PTHR46623:SF6">
    <property type="entry name" value="ALPHA_BETA-HYDROLASES SUPERFAMILY PROTEIN"/>
    <property type="match status" value="1"/>
</dbReference>
<dbReference type="EMBL" id="JACCAC010000001">
    <property type="protein sequence ID" value="NYG56923.1"/>
    <property type="molecule type" value="Genomic_DNA"/>
</dbReference>
<dbReference type="Gene3D" id="3.40.50.1820">
    <property type="entry name" value="alpha/beta hydrolase"/>
    <property type="match status" value="1"/>
</dbReference>
<evidence type="ECO:0000313" key="2">
    <source>
        <dbReference type="EMBL" id="NYG56923.1"/>
    </source>
</evidence>
<name>A0A7Y9ULX2_9ACTN</name>
<keyword evidence="3" id="KW-1185">Reference proteome</keyword>
<proteinExistence type="predicted"/>
<comment type="caution">
    <text evidence="2">The sequence shown here is derived from an EMBL/GenBank/DDBJ whole genome shotgun (WGS) entry which is preliminary data.</text>
</comment>
<dbReference type="Proteomes" id="UP000544110">
    <property type="component" value="Unassembled WGS sequence"/>
</dbReference>
<dbReference type="Pfam" id="PF01738">
    <property type="entry name" value="DLH"/>
    <property type="match status" value="1"/>
</dbReference>
<evidence type="ECO:0000259" key="1">
    <source>
        <dbReference type="Pfam" id="PF01738"/>
    </source>
</evidence>
<feature type="domain" description="Dienelactone hydrolase" evidence="1">
    <location>
        <begin position="4"/>
        <end position="193"/>
    </location>
</feature>
<dbReference type="GO" id="GO:0016787">
    <property type="term" value="F:hydrolase activity"/>
    <property type="evidence" value="ECO:0007669"/>
    <property type="project" value="UniProtKB-KW"/>
</dbReference>
<reference evidence="2 3" key="1">
    <citation type="submission" date="2020-07" db="EMBL/GenBank/DDBJ databases">
        <title>Sequencing the genomes of 1000 actinobacteria strains.</title>
        <authorList>
            <person name="Klenk H.-P."/>
        </authorList>
    </citation>
    <scope>NUCLEOTIDE SEQUENCE [LARGE SCALE GENOMIC DNA]</scope>
    <source>
        <strain evidence="2 3">DSM 24552</strain>
    </source>
</reference>
<accession>A0A7Y9ULX2</accession>
<keyword evidence="2" id="KW-0378">Hydrolase</keyword>
<dbReference type="AlphaFoldDB" id="A0A7Y9ULX2"/>
<dbReference type="PANTHER" id="PTHR46623">
    <property type="entry name" value="CARBOXYMETHYLENEBUTENOLIDASE-RELATED"/>
    <property type="match status" value="1"/>
</dbReference>
<organism evidence="2 3">
    <name type="scientific">Nocardioides perillae</name>
    <dbReference type="NCBI Taxonomy" id="1119534"/>
    <lineage>
        <taxon>Bacteria</taxon>
        <taxon>Bacillati</taxon>
        <taxon>Actinomycetota</taxon>
        <taxon>Actinomycetes</taxon>
        <taxon>Propionibacteriales</taxon>
        <taxon>Nocardioidaceae</taxon>
        <taxon>Nocardioides</taxon>
    </lineage>
</organism>
<sequence length="194" mass="20785">MAQVLLFHHVQGLTAGVLAFADDLRAAGHTVHAPDLFDGHTFDSVEEGFGYVQGLPDGEVARRTEAAVAGLPEALVYAGFSWGVVRAQSLAQTRPGARGALLYESCVPVTGEWAFGPWPAGVPVQVHGKLGDEFFDEDLPAARELVETLGPDLAELFTYDGDQHLFADRSLPSYDREAAALLTQRTLAFLAHVG</sequence>
<dbReference type="InterPro" id="IPR051049">
    <property type="entry name" value="Dienelactone_hydrolase-like"/>
</dbReference>
<dbReference type="InterPro" id="IPR029058">
    <property type="entry name" value="AB_hydrolase_fold"/>
</dbReference>